<feature type="active site" description="Acyl-ester intermediate" evidence="8">
    <location>
        <position position="183"/>
    </location>
</feature>
<dbReference type="PIRSF" id="PIRSF001221">
    <property type="entry name" value="Amidase_fungi"/>
    <property type="match status" value="1"/>
</dbReference>
<dbReference type="GO" id="GO:0016740">
    <property type="term" value="F:transferase activity"/>
    <property type="evidence" value="ECO:0007669"/>
    <property type="project" value="UniProtKB-KW"/>
</dbReference>
<evidence type="ECO:0000256" key="3">
    <source>
        <dbReference type="ARBA" id="ARBA00022741"/>
    </source>
</evidence>
<dbReference type="NCBIfam" id="TIGR00132">
    <property type="entry name" value="gatA"/>
    <property type="match status" value="1"/>
</dbReference>
<keyword evidence="3 8" id="KW-0547">Nucleotide-binding</keyword>
<evidence type="ECO:0000256" key="7">
    <source>
        <dbReference type="ARBA" id="ARBA00047407"/>
    </source>
</evidence>
<dbReference type="SUPFAM" id="SSF75304">
    <property type="entry name" value="Amidase signature (AS) enzymes"/>
    <property type="match status" value="1"/>
</dbReference>
<protein>
    <recommendedName>
        <fullName evidence="8">Glutamyl-tRNA(Gln) amidotransferase subunit A</fullName>
        <shortName evidence="8">Glu-ADT subunit A</shortName>
        <ecNumber evidence="8">6.3.5.7</ecNumber>
    </recommendedName>
</protein>
<dbReference type="Gene3D" id="3.90.1300.10">
    <property type="entry name" value="Amidase signature (AS) domain"/>
    <property type="match status" value="1"/>
</dbReference>
<evidence type="ECO:0000256" key="8">
    <source>
        <dbReference type="HAMAP-Rule" id="MF_00120"/>
    </source>
</evidence>
<dbReference type="InterPro" id="IPR023631">
    <property type="entry name" value="Amidase_dom"/>
</dbReference>
<evidence type="ECO:0000256" key="5">
    <source>
        <dbReference type="ARBA" id="ARBA00022917"/>
    </source>
</evidence>
<evidence type="ECO:0000256" key="4">
    <source>
        <dbReference type="ARBA" id="ARBA00022840"/>
    </source>
</evidence>
<dbReference type="PROSITE" id="PS00571">
    <property type="entry name" value="AMIDASES"/>
    <property type="match status" value="1"/>
</dbReference>
<dbReference type="HAMAP" id="MF_00120">
    <property type="entry name" value="GatA"/>
    <property type="match status" value="1"/>
</dbReference>
<dbReference type="Proteomes" id="UP000189857">
    <property type="component" value="Unassembled WGS sequence"/>
</dbReference>
<name>A0A1T4PMD5_9FIRM</name>
<accession>A0A1T4PMD5</accession>
<dbReference type="GO" id="GO:0030956">
    <property type="term" value="C:glutamyl-tRNA(Gln) amidotransferase complex"/>
    <property type="evidence" value="ECO:0007669"/>
    <property type="project" value="InterPro"/>
</dbReference>
<dbReference type="EMBL" id="FUXA01000013">
    <property type="protein sequence ID" value="SJZ92639.1"/>
    <property type="molecule type" value="Genomic_DNA"/>
</dbReference>
<dbReference type="AlphaFoldDB" id="A0A1T4PMD5"/>
<dbReference type="GO" id="GO:0006412">
    <property type="term" value="P:translation"/>
    <property type="evidence" value="ECO:0007669"/>
    <property type="project" value="UniProtKB-UniRule"/>
</dbReference>
<evidence type="ECO:0000256" key="6">
    <source>
        <dbReference type="ARBA" id="ARBA00025295"/>
    </source>
</evidence>
<dbReference type="InterPro" id="IPR004412">
    <property type="entry name" value="GatA"/>
</dbReference>
<comment type="catalytic activity">
    <reaction evidence="7 8">
        <text>L-glutamyl-tRNA(Gln) + L-glutamine + ATP + H2O = L-glutaminyl-tRNA(Gln) + L-glutamate + ADP + phosphate + H(+)</text>
        <dbReference type="Rhea" id="RHEA:17521"/>
        <dbReference type="Rhea" id="RHEA-COMP:9681"/>
        <dbReference type="Rhea" id="RHEA-COMP:9684"/>
        <dbReference type="ChEBI" id="CHEBI:15377"/>
        <dbReference type="ChEBI" id="CHEBI:15378"/>
        <dbReference type="ChEBI" id="CHEBI:29985"/>
        <dbReference type="ChEBI" id="CHEBI:30616"/>
        <dbReference type="ChEBI" id="CHEBI:43474"/>
        <dbReference type="ChEBI" id="CHEBI:58359"/>
        <dbReference type="ChEBI" id="CHEBI:78520"/>
        <dbReference type="ChEBI" id="CHEBI:78521"/>
        <dbReference type="ChEBI" id="CHEBI:456216"/>
        <dbReference type="EC" id="6.3.5.7"/>
    </reaction>
</comment>
<dbReference type="GO" id="GO:0050567">
    <property type="term" value="F:glutaminyl-tRNA synthase (glutamine-hydrolyzing) activity"/>
    <property type="evidence" value="ECO:0007669"/>
    <property type="project" value="UniProtKB-UniRule"/>
</dbReference>
<dbReference type="InterPro" id="IPR000120">
    <property type="entry name" value="Amidase"/>
</dbReference>
<keyword evidence="2 8" id="KW-0436">Ligase</keyword>
<comment type="similarity">
    <text evidence="1 8">Belongs to the amidase family. GatA subfamily.</text>
</comment>
<keyword evidence="4 8" id="KW-0067">ATP-binding</keyword>
<evidence type="ECO:0000259" key="10">
    <source>
        <dbReference type="Pfam" id="PF01425"/>
    </source>
</evidence>
<dbReference type="PANTHER" id="PTHR11895">
    <property type="entry name" value="TRANSAMIDASE"/>
    <property type="match status" value="1"/>
</dbReference>
<comment type="function">
    <text evidence="6 8">Allows the formation of correctly charged Gln-tRNA(Gln) through the transamidation of misacylated Glu-tRNA(Gln) in organisms which lack glutaminyl-tRNA synthetase. The reaction takes place in the presence of glutamine and ATP through an activated gamma-phospho-Glu-tRNA(Gln).</text>
</comment>
<keyword evidence="5 8" id="KW-0648">Protein biosynthesis</keyword>
<comment type="subunit">
    <text evidence="8">Heterotrimer of A, B and C subunits.</text>
</comment>
<dbReference type="OrthoDB" id="9811471at2"/>
<feature type="region of interest" description="Disordered" evidence="9">
    <location>
        <begin position="507"/>
        <end position="529"/>
    </location>
</feature>
<dbReference type="EC" id="6.3.5.7" evidence="8"/>
<feature type="active site" description="Charge relay system" evidence="8">
    <location>
        <position position="84"/>
    </location>
</feature>
<dbReference type="Pfam" id="PF01425">
    <property type="entry name" value="Amidase"/>
    <property type="match status" value="1"/>
</dbReference>
<evidence type="ECO:0000256" key="2">
    <source>
        <dbReference type="ARBA" id="ARBA00022598"/>
    </source>
</evidence>
<reference evidence="11 12" key="1">
    <citation type="submission" date="2017-02" db="EMBL/GenBank/DDBJ databases">
        <authorList>
            <person name="Peterson S.W."/>
        </authorList>
    </citation>
    <scope>NUCLEOTIDE SEQUENCE [LARGE SCALE GENOMIC DNA]</scope>
    <source>
        <strain evidence="11 12">ATCC 17233</strain>
    </source>
</reference>
<feature type="domain" description="Amidase" evidence="10">
    <location>
        <begin position="29"/>
        <end position="481"/>
    </location>
</feature>
<dbReference type="InterPro" id="IPR036928">
    <property type="entry name" value="AS_sf"/>
</dbReference>
<dbReference type="PANTHER" id="PTHR11895:SF151">
    <property type="entry name" value="GLUTAMYL-TRNA(GLN) AMIDOTRANSFERASE SUBUNIT A"/>
    <property type="match status" value="1"/>
</dbReference>
<evidence type="ECO:0000256" key="9">
    <source>
        <dbReference type="SAM" id="MobiDB-lite"/>
    </source>
</evidence>
<keyword evidence="11" id="KW-0808">Transferase</keyword>
<organism evidence="11 12">
    <name type="scientific">Eubacterium ruminantium</name>
    <dbReference type="NCBI Taxonomy" id="42322"/>
    <lineage>
        <taxon>Bacteria</taxon>
        <taxon>Bacillati</taxon>
        <taxon>Bacillota</taxon>
        <taxon>Clostridia</taxon>
        <taxon>Eubacteriales</taxon>
        <taxon>Eubacteriaceae</taxon>
        <taxon>Eubacterium</taxon>
    </lineage>
</organism>
<feature type="active site" description="Charge relay system" evidence="8">
    <location>
        <position position="159"/>
    </location>
</feature>
<sequence>MKLTADEILSLSAVELGAKIAAGEVTSVEATTAYLDRAEAAEKNINAFITLDREGALAGAKEVDRKIAAGELKSPIAGVPVAIKANMCIEGKLTSCASHILDNFYPTYTSTAVEKLLEAGAVNLGSTNMDEFAMGSTSETSYFGPTHNPWDLDRVPGGSSGGSAAAVAANECAVALGSDTGGSIRQPASFCGITGIKPTYGRVSRYGLIAYGSSLDQIGPLGKDVTDCATILEIISGKDLKDSTSVGVNAGEDTADERMKTDFTSALKADVKGMKIGVPKDYFLEGIDEDVKKAVLAAADRLKELGAEVEEFDLGMVEYAIPAYYIIACAEASSNLERFDGVKYGYRTKDYNDLHEMYKKTRSEGFGPEVKRRIMLGSFVLSSGYYDAYYVKALRVKALIKKAFDKAFEKYDVILGPVAPTTALKCGESLSDPIKMYLGDVYTVAINLAGIPGISLPCGYDKNGLPIGLQLLGQTFEEKKIIRAAYTFEQSFKDEVKKPDFSKILKENTDNSPEVNKSFSGAGTAPGIN</sequence>
<keyword evidence="12" id="KW-1185">Reference proteome</keyword>
<dbReference type="GO" id="GO:0005524">
    <property type="term" value="F:ATP binding"/>
    <property type="evidence" value="ECO:0007669"/>
    <property type="project" value="UniProtKB-KW"/>
</dbReference>
<dbReference type="InterPro" id="IPR020556">
    <property type="entry name" value="Amidase_CS"/>
</dbReference>
<evidence type="ECO:0000256" key="1">
    <source>
        <dbReference type="ARBA" id="ARBA00008069"/>
    </source>
</evidence>
<evidence type="ECO:0000313" key="11">
    <source>
        <dbReference type="EMBL" id="SJZ92639.1"/>
    </source>
</evidence>
<proteinExistence type="inferred from homology"/>
<dbReference type="RefSeq" id="WP_078787850.1">
    <property type="nucleotide sequence ID" value="NZ_FMTO01000012.1"/>
</dbReference>
<feature type="compositionally biased region" description="Polar residues" evidence="9">
    <location>
        <begin position="510"/>
        <end position="521"/>
    </location>
</feature>
<gene>
    <name evidence="8" type="primary">gatA</name>
    <name evidence="11" type="ORF">SAMN02745110_02042</name>
</gene>
<evidence type="ECO:0000313" key="12">
    <source>
        <dbReference type="Proteomes" id="UP000189857"/>
    </source>
</evidence>